<proteinExistence type="predicted"/>
<comment type="caution">
    <text evidence="1">The sequence shown here is derived from an EMBL/GenBank/DDBJ whole genome shotgun (WGS) entry which is preliminary data.</text>
</comment>
<dbReference type="AlphaFoldDB" id="A0A944QVT7"/>
<organism evidence="1 2">
    <name type="scientific">Candidatus Thiodiazotropha taylori</name>
    <dbReference type="NCBI Taxonomy" id="2792791"/>
    <lineage>
        <taxon>Bacteria</taxon>
        <taxon>Pseudomonadati</taxon>
        <taxon>Pseudomonadota</taxon>
        <taxon>Gammaproteobacteria</taxon>
        <taxon>Chromatiales</taxon>
        <taxon>Sedimenticolaceae</taxon>
        <taxon>Candidatus Thiodiazotropha</taxon>
    </lineage>
</organism>
<reference evidence="1 2" key="1">
    <citation type="submission" date="2021-05" db="EMBL/GenBank/DDBJ databases">
        <title>Genetic and Functional Diversity in Clade A Lucinid endosymbionts from the Bahamas.</title>
        <authorList>
            <person name="Giani N.M."/>
            <person name="Engel A.S."/>
            <person name="Campbell B.J."/>
        </authorList>
    </citation>
    <scope>NUCLEOTIDE SEQUENCE [LARGE SCALE GENOMIC DNA]</scope>
    <source>
        <strain evidence="1">LUC16012Gg_MoonRockCtena</strain>
    </source>
</reference>
<name>A0A944QVT7_9GAMM</name>
<protein>
    <submittedName>
        <fullName evidence="1">Uncharacterized protein</fullName>
    </submittedName>
</protein>
<dbReference type="EMBL" id="JAHHGM010000016">
    <property type="protein sequence ID" value="MBT2990334.1"/>
    <property type="molecule type" value="Genomic_DNA"/>
</dbReference>
<evidence type="ECO:0000313" key="2">
    <source>
        <dbReference type="Proteomes" id="UP000770889"/>
    </source>
</evidence>
<accession>A0A944QVT7</accession>
<sequence length="58" mass="6598">MLDIVAGPTGDFVTLLLASSLWRSRSMRESLRCTVLLWKGYSKRRPVHPLQLRVIDSA</sequence>
<gene>
    <name evidence="1" type="ORF">KME65_15370</name>
</gene>
<dbReference type="Proteomes" id="UP000770889">
    <property type="component" value="Unassembled WGS sequence"/>
</dbReference>
<evidence type="ECO:0000313" key="1">
    <source>
        <dbReference type="EMBL" id="MBT2990334.1"/>
    </source>
</evidence>